<dbReference type="EMBL" id="CP003122">
    <property type="protein sequence ID" value="AFJ26074.1"/>
    <property type="molecule type" value="Genomic_DNA"/>
</dbReference>
<keyword evidence="1" id="KW-0449">Lipoprotein</keyword>
<evidence type="ECO:0000313" key="2">
    <source>
        <dbReference type="Proteomes" id="UP000002865"/>
    </source>
</evidence>
<protein>
    <submittedName>
        <fullName evidence="1">Putative lipoprotein</fullName>
    </submittedName>
</protein>
<organism evidence="1 2">
    <name type="scientific">Streptococcus parasanguinis FW213</name>
    <dbReference type="NCBI Taxonomy" id="1114965"/>
    <lineage>
        <taxon>Bacteria</taxon>
        <taxon>Bacillati</taxon>
        <taxon>Bacillota</taxon>
        <taxon>Bacilli</taxon>
        <taxon>Lactobacillales</taxon>
        <taxon>Streptococcaceae</taxon>
        <taxon>Streptococcus</taxon>
    </lineage>
</organism>
<dbReference type="PROSITE" id="PS51257">
    <property type="entry name" value="PROKAR_LIPOPROTEIN"/>
    <property type="match status" value="1"/>
</dbReference>
<dbReference type="KEGG" id="scf:Spaf_1087"/>
<dbReference type="AlphaFoldDB" id="I1ZM00"/>
<dbReference type="Proteomes" id="UP000002865">
    <property type="component" value="Chromosome"/>
</dbReference>
<name>I1ZM00_STRPA</name>
<evidence type="ECO:0000313" key="1">
    <source>
        <dbReference type="EMBL" id="AFJ26074.1"/>
    </source>
</evidence>
<gene>
    <name evidence="1" type="ORF">Spaf_1087</name>
</gene>
<dbReference type="STRING" id="1114965.Spaf_1087"/>
<reference evidence="1 2" key="1">
    <citation type="journal article" date="2012" name="PLoS ONE">
        <title>Complete Genome and Transcriptomes of Streptococcus parasanguinis FW213: Phylogenic Relations and Potential Virulence Mechanisms.</title>
        <authorList>
            <person name="Geng J."/>
            <person name="Chiu C.H."/>
            <person name="Tang P."/>
            <person name="Chen Y."/>
            <person name="Shieh H.R."/>
            <person name="Hu S."/>
            <person name="Chen Y.Y."/>
        </authorList>
    </citation>
    <scope>NUCLEOTIDE SEQUENCE [LARGE SCALE GENOMIC DNA]</scope>
    <source>
        <strain evidence="1 2">FW213</strain>
    </source>
</reference>
<dbReference type="PaxDb" id="1114965-Spaf_1087"/>
<proteinExistence type="predicted"/>
<sequence length="151" mass="16568">MIMKNIKRILLAFVAIFAAVLLVACGAKSDNGTYVYKPSKTELKKILEEQGLSGSQLESIGDVINFEVSIKIKDSKGTLSIAGEVAGQKNDRSYDVKINQKEKTITSKDGSGEKITYKVDGDYLTFDLSKLSNSNQGDLMILKNAKLKRTK</sequence>
<dbReference type="PATRIC" id="fig|1114965.3.peg.1040"/>
<accession>I1ZM00</accession>
<dbReference type="HOGENOM" id="CLU_146090_0_0_9"/>